<dbReference type="EMBL" id="JAZGQO010000018">
    <property type="protein sequence ID" value="KAK6167068.1"/>
    <property type="molecule type" value="Genomic_DNA"/>
</dbReference>
<keyword evidence="2" id="KW-1185">Reference proteome</keyword>
<name>A0AAN8G7L1_PATCE</name>
<evidence type="ECO:0000313" key="1">
    <source>
        <dbReference type="EMBL" id="KAK6167068.1"/>
    </source>
</evidence>
<dbReference type="AlphaFoldDB" id="A0AAN8G7L1"/>
<dbReference type="Gene3D" id="3.90.1600.10">
    <property type="entry name" value="Palm domain of DNA polymerase"/>
    <property type="match status" value="1"/>
</dbReference>
<comment type="caution">
    <text evidence="1">The sequence shown here is derived from an EMBL/GenBank/DDBJ whole genome shotgun (WGS) entry which is preliminary data.</text>
</comment>
<protein>
    <recommendedName>
        <fullName evidence="3">DNA-directed DNA polymerase</fullName>
    </recommendedName>
</protein>
<dbReference type="InterPro" id="IPR043502">
    <property type="entry name" value="DNA/RNA_pol_sf"/>
</dbReference>
<dbReference type="PANTHER" id="PTHR33568:SF3">
    <property type="entry name" value="DNA-DIRECTED DNA POLYMERASE"/>
    <property type="match status" value="1"/>
</dbReference>
<proteinExistence type="predicted"/>
<dbReference type="PANTHER" id="PTHR33568">
    <property type="entry name" value="DNA POLYMERASE"/>
    <property type="match status" value="1"/>
</dbReference>
<evidence type="ECO:0008006" key="3">
    <source>
        <dbReference type="Google" id="ProtNLM"/>
    </source>
</evidence>
<accession>A0AAN8G7L1</accession>
<dbReference type="SUPFAM" id="SSF56672">
    <property type="entry name" value="DNA/RNA polymerases"/>
    <property type="match status" value="1"/>
</dbReference>
<gene>
    <name evidence="1" type="ORF">SNE40_021175</name>
</gene>
<evidence type="ECO:0000313" key="2">
    <source>
        <dbReference type="Proteomes" id="UP001347796"/>
    </source>
</evidence>
<sequence>MLYDGTKDVKNIEILSEDVVLVQFTVRSDLITSAPHVNVPIGAFTAAYGRMKLYDYLDKLNDRVLYFDTDSIIFTETDDDVPVSLGNYLGDFTDEIEPSCRILEYCATAPKIYALKIENESTHEISYTIKSKGITLNHDISQRIDFQTFVTLVHNHTHKVKVSYPKAFHRNKVFVVSMKERTKTLSFNYNKRVESKESYDTVPYGFLETL</sequence>
<reference evidence="1 2" key="1">
    <citation type="submission" date="2024-01" db="EMBL/GenBank/DDBJ databases">
        <title>The genome of the rayed Mediterranean limpet Patella caerulea (Linnaeus, 1758).</title>
        <authorList>
            <person name="Anh-Thu Weber A."/>
            <person name="Halstead-Nussloch G."/>
        </authorList>
    </citation>
    <scope>NUCLEOTIDE SEQUENCE [LARGE SCALE GENOMIC DNA]</scope>
    <source>
        <strain evidence="1">AATW-2023a</strain>
        <tissue evidence="1">Whole specimen</tissue>
    </source>
</reference>
<dbReference type="InterPro" id="IPR023211">
    <property type="entry name" value="DNA_pol_palm_dom_sf"/>
</dbReference>
<organism evidence="1 2">
    <name type="scientific">Patella caerulea</name>
    <name type="common">Rayed Mediterranean limpet</name>
    <dbReference type="NCBI Taxonomy" id="87958"/>
    <lineage>
        <taxon>Eukaryota</taxon>
        <taxon>Metazoa</taxon>
        <taxon>Spiralia</taxon>
        <taxon>Lophotrochozoa</taxon>
        <taxon>Mollusca</taxon>
        <taxon>Gastropoda</taxon>
        <taxon>Patellogastropoda</taxon>
        <taxon>Patelloidea</taxon>
        <taxon>Patellidae</taxon>
        <taxon>Patella</taxon>
    </lineage>
</organism>
<dbReference type="Proteomes" id="UP001347796">
    <property type="component" value="Unassembled WGS sequence"/>
</dbReference>